<sequence length="549" mass="65124">MFASFLLSECLEKIFLNLLDKNSSGDAYTYTSTKDLHSCTLVSRHWCRTSTPFLYAYPFHHFRHFAYPNIYFHNETYLSYFKLIRTLISCIPKSDIEQIILSNSSSKLSNLFDFNEETINLTTFNYVKFIRGLIFDKILSNTYKLFRYQKIWFPPYISNNNITENQFSKISIPIINHFLKFLCKNCNNLTTLDFPFTIQNNEFFNSIIELLTFNDFNGKNKLRDLKELYYINNYVGRNEEVRSPPNDLYLALSNYSCRLNLLYNEQINSIEKANSLSRFISLQKMLQHIILSENKRDSVVYAINRLFGDDNIDNNYNIVFNSLSTQSETLKILEFKYIPFNKINEKALNSLCLLKNIRVLKLYKCREIYDNLNSWAKNLTRLEVFEFVAYYIPTISEGFLVQLIQSSSKTLTKLVLHYKREHNQVFQQIPFYSHLLIHLELPKIFPDELILIFKSCTKLIYFSTILSDHGSWENIFRNLGKFIPKNLRKIQFKEMDYLVFSSNELKCFFQECINSNSKLKYLEIIGKCDDVNQEYFKVAREFGMELIKE</sequence>
<accession>A0A015JZX2</accession>
<name>A0A015JZX2_RHIIW</name>
<evidence type="ECO:0000313" key="1">
    <source>
        <dbReference type="EMBL" id="EXX72930.1"/>
    </source>
</evidence>
<evidence type="ECO:0000313" key="2">
    <source>
        <dbReference type="Proteomes" id="UP000022910"/>
    </source>
</evidence>
<reference evidence="1 2" key="1">
    <citation type="submission" date="2014-02" db="EMBL/GenBank/DDBJ databases">
        <title>Single nucleus genome sequencing reveals high similarity among nuclei of an endomycorrhizal fungus.</title>
        <authorList>
            <person name="Lin K."/>
            <person name="Geurts R."/>
            <person name="Zhang Z."/>
            <person name="Limpens E."/>
            <person name="Saunders D.G."/>
            <person name="Mu D."/>
            <person name="Pang E."/>
            <person name="Cao H."/>
            <person name="Cha H."/>
            <person name="Lin T."/>
            <person name="Zhou Q."/>
            <person name="Shang Y."/>
            <person name="Li Y."/>
            <person name="Ivanov S."/>
            <person name="Sharma T."/>
            <person name="Velzen R.V."/>
            <person name="Ruijter N.D."/>
            <person name="Aanen D.K."/>
            <person name="Win J."/>
            <person name="Kamoun S."/>
            <person name="Bisseling T."/>
            <person name="Huang S."/>
        </authorList>
    </citation>
    <scope>NUCLEOTIDE SEQUENCE [LARGE SCALE GENOMIC DNA]</scope>
    <source>
        <strain evidence="2">DAOM197198w</strain>
    </source>
</reference>
<comment type="caution">
    <text evidence="1">The sequence shown here is derived from an EMBL/GenBank/DDBJ whole genome shotgun (WGS) entry which is preliminary data.</text>
</comment>
<proteinExistence type="predicted"/>
<evidence type="ECO:0008006" key="3">
    <source>
        <dbReference type="Google" id="ProtNLM"/>
    </source>
</evidence>
<dbReference type="OrthoDB" id="2342687at2759"/>
<keyword evidence="2" id="KW-1185">Reference proteome</keyword>
<protein>
    <recommendedName>
        <fullName evidence="3">F-box domain-containing protein</fullName>
    </recommendedName>
</protein>
<dbReference type="Proteomes" id="UP000022910">
    <property type="component" value="Unassembled WGS sequence"/>
</dbReference>
<gene>
    <name evidence="1" type="ORF">RirG_064750</name>
</gene>
<dbReference type="AlphaFoldDB" id="A0A015JZX2"/>
<dbReference type="EMBL" id="JEMT01014941">
    <property type="protein sequence ID" value="EXX72930.1"/>
    <property type="molecule type" value="Genomic_DNA"/>
</dbReference>
<dbReference type="HOGENOM" id="CLU_040339_0_0_1"/>
<organism evidence="1 2">
    <name type="scientific">Rhizophagus irregularis (strain DAOM 197198w)</name>
    <name type="common">Glomus intraradices</name>
    <dbReference type="NCBI Taxonomy" id="1432141"/>
    <lineage>
        <taxon>Eukaryota</taxon>
        <taxon>Fungi</taxon>
        <taxon>Fungi incertae sedis</taxon>
        <taxon>Mucoromycota</taxon>
        <taxon>Glomeromycotina</taxon>
        <taxon>Glomeromycetes</taxon>
        <taxon>Glomerales</taxon>
        <taxon>Glomeraceae</taxon>
        <taxon>Rhizophagus</taxon>
    </lineage>
</organism>